<dbReference type="OrthoDB" id="4822at2759"/>
<comment type="caution">
    <text evidence="1">The sequence shown here is derived from an EMBL/GenBank/DDBJ whole genome shotgun (WGS) entry which is preliminary data.</text>
</comment>
<name>A0A833RBG3_9POAL</name>
<dbReference type="AlphaFoldDB" id="A0A833RBG3"/>
<organism evidence="1 2">
    <name type="scientific">Carex littledalei</name>
    <dbReference type="NCBI Taxonomy" id="544730"/>
    <lineage>
        <taxon>Eukaryota</taxon>
        <taxon>Viridiplantae</taxon>
        <taxon>Streptophyta</taxon>
        <taxon>Embryophyta</taxon>
        <taxon>Tracheophyta</taxon>
        <taxon>Spermatophyta</taxon>
        <taxon>Magnoliopsida</taxon>
        <taxon>Liliopsida</taxon>
        <taxon>Poales</taxon>
        <taxon>Cyperaceae</taxon>
        <taxon>Cyperoideae</taxon>
        <taxon>Cariceae</taxon>
        <taxon>Carex</taxon>
        <taxon>Carex subgen. Euthyceras</taxon>
    </lineage>
</organism>
<proteinExistence type="predicted"/>
<dbReference type="EMBL" id="SWLB01000011">
    <property type="protein sequence ID" value="KAF3332243.1"/>
    <property type="molecule type" value="Genomic_DNA"/>
</dbReference>
<reference evidence="1" key="1">
    <citation type="submission" date="2020-01" db="EMBL/GenBank/DDBJ databases">
        <title>Genome sequence of Kobresia littledalei, the first chromosome-level genome in the family Cyperaceae.</title>
        <authorList>
            <person name="Qu G."/>
        </authorList>
    </citation>
    <scope>NUCLEOTIDE SEQUENCE</scope>
    <source>
        <strain evidence="1">C.B.Clarke</strain>
        <tissue evidence="1">Leaf</tissue>
    </source>
</reference>
<evidence type="ECO:0000313" key="2">
    <source>
        <dbReference type="Proteomes" id="UP000623129"/>
    </source>
</evidence>
<evidence type="ECO:0000313" key="1">
    <source>
        <dbReference type="EMBL" id="KAF3332243.1"/>
    </source>
</evidence>
<gene>
    <name evidence="1" type="ORF">FCM35_KLT01820</name>
</gene>
<accession>A0A833RBG3</accession>
<sequence>MMNRAVDGNELVQLITRRQMEAIQQAGTGTNMNIPDSSFKETIHAYASEQGILFMTRVGKVYNGYQFYDFGTVGIYMDSFSKPRQKMEYGVLSRLLNYSL</sequence>
<dbReference type="Proteomes" id="UP000623129">
    <property type="component" value="Unassembled WGS sequence"/>
</dbReference>
<protein>
    <submittedName>
        <fullName evidence="1">Tuftelin-interacting protein 11</fullName>
    </submittedName>
</protein>
<keyword evidence="2" id="KW-1185">Reference proteome</keyword>